<evidence type="ECO:0000313" key="3">
    <source>
        <dbReference type="Proteomes" id="UP000765509"/>
    </source>
</evidence>
<feature type="region of interest" description="Disordered" evidence="1">
    <location>
        <begin position="43"/>
        <end position="73"/>
    </location>
</feature>
<feature type="compositionally biased region" description="Basic and acidic residues" evidence="1">
    <location>
        <begin position="260"/>
        <end position="275"/>
    </location>
</feature>
<accession>A0A9Q3D2S1</accession>
<name>A0A9Q3D2S1_9BASI</name>
<organism evidence="2 3">
    <name type="scientific">Austropuccinia psidii MF-1</name>
    <dbReference type="NCBI Taxonomy" id="1389203"/>
    <lineage>
        <taxon>Eukaryota</taxon>
        <taxon>Fungi</taxon>
        <taxon>Dikarya</taxon>
        <taxon>Basidiomycota</taxon>
        <taxon>Pucciniomycotina</taxon>
        <taxon>Pucciniomycetes</taxon>
        <taxon>Pucciniales</taxon>
        <taxon>Sphaerophragmiaceae</taxon>
        <taxon>Austropuccinia</taxon>
    </lineage>
</organism>
<feature type="compositionally biased region" description="Low complexity" evidence="1">
    <location>
        <begin position="43"/>
        <end position="60"/>
    </location>
</feature>
<dbReference type="EMBL" id="AVOT02013298">
    <property type="protein sequence ID" value="MBW0495796.1"/>
    <property type="molecule type" value="Genomic_DNA"/>
</dbReference>
<gene>
    <name evidence="2" type="ORF">O181_035511</name>
</gene>
<proteinExistence type="predicted"/>
<comment type="caution">
    <text evidence="2">The sequence shown here is derived from an EMBL/GenBank/DDBJ whole genome shotgun (WGS) entry which is preliminary data.</text>
</comment>
<evidence type="ECO:0000313" key="2">
    <source>
        <dbReference type="EMBL" id="MBW0495796.1"/>
    </source>
</evidence>
<protein>
    <submittedName>
        <fullName evidence="2">Uncharacterized protein</fullName>
    </submittedName>
</protein>
<keyword evidence="3" id="KW-1185">Reference proteome</keyword>
<evidence type="ECO:0000256" key="1">
    <source>
        <dbReference type="SAM" id="MobiDB-lite"/>
    </source>
</evidence>
<feature type="region of interest" description="Disordered" evidence="1">
    <location>
        <begin position="213"/>
        <end position="275"/>
    </location>
</feature>
<reference evidence="2" key="1">
    <citation type="submission" date="2021-03" db="EMBL/GenBank/DDBJ databases">
        <title>Draft genome sequence of rust myrtle Austropuccinia psidii MF-1, a brazilian biotype.</title>
        <authorList>
            <person name="Quecine M.C."/>
            <person name="Pachon D.M.R."/>
            <person name="Bonatelli M.L."/>
            <person name="Correr F.H."/>
            <person name="Franceschini L.M."/>
            <person name="Leite T.F."/>
            <person name="Margarido G.R.A."/>
            <person name="Almeida C.A."/>
            <person name="Ferrarezi J.A."/>
            <person name="Labate C.A."/>
        </authorList>
    </citation>
    <scope>NUCLEOTIDE SEQUENCE</scope>
    <source>
        <strain evidence="2">MF-1</strain>
    </source>
</reference>
<dbReference type="AlphaFoldDB" id="A0A9Q3D2S1"/>
<dbReference type="Proteomes" id="UP000765509">
    <property type="component" value="Unassembled WGS sequence"/>
</dbReference>
<sequence length="305" mass="34694">MENTGSEVFSGNTTVNFSLESILSPACKPNTLKDCSKEIDANTIKTKNNPGNNPKPKISNFVRPLSSNQYETNTNKGYIKKGQMSRPNTSRASSRINEIELATIDTTINKNKEETIDVTDTENNEKRILNKIKSYIEKKITDQHITIKLQISWALLDIIRNIHNERDLYYYLKSNTPYSILKNQIESALIQKSFHKKKINTNELKVAEVAKKKNSCHNRGSTDHYANHGPKAKKKAYAIENVTEEESATKDSDSDSMGDAIREQSDDYQDPREEFLVEYQEETPLEIQAIQLEAGMPQDTESKKL</sequence>